<dbReference type="EMBL" id="BDRX01000052">
    <property type="protein sequence ID" value="GBF94535.1"/>
    <property type="molecule type" value="Genomic_DNA"/>
</dbReference>
<name>A0A2V0PBR2_9CHLO</name>
<evidence type="ECO:0000256" key="4">
    <source>
        <dbReference type="ARBA" id="ARBA00022741"/>
    </source>
</evidence>
<accession>A0A2V0PBR2</accession>
<dbReference type="AlphaFoldDB" id="A0A2V0PBR2"/>
<keyword evidence="5" id="KW-0067">ATP-binding</keyword>
<feature type="compositionally biased region" description="Pro residues" evidence="8">
    <location>
        <begin position="1"/>
        <end position="20"/>
    </location>
</feature>
<feature type="region of interest" description="Disordered" evidence="8">
    <location>
        <begin position="72"/>
        <end position="113"/>
    </location>
</feature>
<dbReference type="PANTHER" id="PTHR48041">
    <property type="entry name" value="ABC TRANSPORTER G FAMILY MEMBER 28"/>
    <property type="match status" value="1"/>
</dbReference>
<dbReference type="PANTHER" id="PTHR48041:SF139">
    <property type="entry name" value="PROTEIN SCARLET"/>
    <property type="match status" value="1"/>
</dbReference>
<gene>
    <name evidence="11" type="ORF">Rsub_07069</name>
</gene>
<feature type="transmembrane region" description="Helical" evidence="9">
    <location>
        <begin position="770"/>
        <end position="785"/>
    </location>
</feature>
<dbReference type="GO" id="GO:0016020">
    <property type="term" value="C:membrane"/>
    <property type="evidence" value="ECO:0007669"/>
    <property type="project" value="UniProtKB-SubCell"/>
</dbReference>
<evidence type="ECO:0000256" key="7">
    <source>
        <dbReference type="ARBA" id="ARBA00023136"/>
    </source>
</evidence>
<dbReference type="Gene3D" id="3.40.50.300">
    <property type="entry name" value="P-loop containing nucleotide triphosphate hydrolases"/>
    <property type="match status" value="1"/>
</dbReference>
<dbReference type="PROSITE" id="PS00211">
    <property type="entry name" value="ABC_TRANSPORTER_1"/>
    <property type="match status" value="1"/>
</dbReference>
<dbReference type="Proteomes" id="UP000247498">
    <property type="component" value="Unassembled WGS sequence"/>
</dbReference>
<feature type="transmembrane region" description="Helical" evidence="9">
    <location>
        <begin position="602"/>
        <end position="620"/>
    </location>
</feature>
<dbReference type="OrthoDB" id="66620at2759"/>
<feature type="region of interest" description="Disordered" evidence="8">
    <location>
        <begin position="1"/>
        <end position="25"/>
    </location>
</feature>
<comment type="caution">
    <text evidence="11">The sequence shown here is derived from an EMBL/GenBank/DDBJ whole genome shotgun (WGS) entry which is preliminary data.</text>
</comment>
<dbReference type="GO" id="GO:0016887">
    <property type="term" value="F:ATP hydrolysis activity"/>
    <property type="evidence" value="ECO:0007669"/>
    <property type="project" value="InterPro"/>
</dbReference>
<dbReference type="InterPro" id="IPR013525">
    <property type="entry name" value="ABC2_TM"/>
</dbReference>
<keyword evidence="2" id="KW-0813">Transport</keyword>
<dbReference type="InterPro" id="IPR050352">
    <property type="entry name" value="ABCG_transporters"/>
</dbReference>
<dbReference type="SUPFAM" id="SSF52540">
    <property type="entry name" value="P-loop containing nucleoside triphosphate hydrolases"/>
    <property type="match status" value="1"/>
</dbReference>
<dbReference type="InterPro" id="IPR027417">
    <property type="entry name" value="P-loop_NTPase"/>
</dbReference>
<evidence type="ECO:0000256" key="8">
    <source>
        <dbReference type="SAM" id="MobiDB-lite"/>
    </source>
</evidence>
<evidence type="ECO:0000256" key="1">
    <source>
        <dbReference type="ARBA" id="ARBA00004141"/>
    </source>
</evidence>
<dbReference type="InterPro" id="IPR017871">
    <property type="entry name" value="ABC_transporter-like_CS"/>
</dbReference>
<evidence type="ECO:0000256" key="6">
    <source>
        <dbReference type="ARBA" id="ARBA00022989"/>
    </source>
</evidence>
<feature type="transmembrane region" description="Helical" evidence="9">
    <location>
        <begin position="738"/>
        <end position="758"/>
    </location>
</feature>
<dbReference type="GO" id="GO:0005524">
    <property type="term" value="F:ATP binding"/>
    <property type="evidence" value="ECO:0007669"/>
    <property type="project" value="UniProtKB-KW"/>
</dbReference>
<evidence type="ECO:0000313" key="11">
    <source>
        <dbReference type="EMBL" id="GBF94535.1"/>
    </source>
</evidence>
<keyword evidence="6 9" id="KW-1133">Transmembrane helix</keyword>
<feature type="transmembrane region" description="Helical" evidence="9">
    <location>
        <begin position="632"/>
        <end position="653"/>
    </location>
</feature>
<dbReference type="InterPro" id="IPR003439">
    <property type="entry name" value="ABC_transporter-like_ATP-bd"/>
</dbReference>
<organism evidence="11 12">
    <name type="scientific">Raphidocelis subcapitata</name>
    <dbReference type="NCBI Taxonomy" id="307507"/>
    <lineage>
        <taxon>Eukaryota</taxon>
        <taxon>Viridiplantae</taxon>
        <taxon>Chlorophyta</taxon>
        <taxon>core chlorophytes</taxon>
        <taxon>Chlorophyceae</taxon>
        <taxon>CS clade</taxon>
        <taxon>Sphaeropleales</taxon>
        <taxon>Selenastraceae</taxon>
        <taxon>Raphidocelis</taxon>
    </lineage>
</organism>
<evidence type="ECO:0000256" key="9">
    <source>
        <dbReference type="SAM" id="Phobius"/>
    </source>
</evidence>
<reference evidence="11 12" key="1">
    <citation type="journal article" date="2018" name="Sci. Rep.">
        <title>Raphidocelis subcapitata (=Pseudokirchneriella subcapitata) provides an insight into genome evolution and environmental adaptations in the Sphaeropleales.</title>
        <authorList>
            <person name="Suzuki S."/>
            <person name="Yamaguchi H."/>
            <person name="Nakajima N."/>
            <person name="Kawachi M."/>
        </authorList>
    </citation>
    <scope>NUCLEOTIDE SEQUENCE [LARGE SCALE GENOMIC DNA]</scope>
    <source>
        <strain evidence="11 12">NIES-35</strain>
    </source>
</reference>
<evidence type="ECO:0000256" key="2">
    <source>
        <dbReference type="ARBA" id="ARBA00022448"/>
    </source>
</evidence>
<comment type="subcellular location">
    <subcellularLocation>
        <location evidence="1">Membrane</location>
        <topology evidence="1">Multi-pass membrane protein</topology>
    </subcellularLocation>
</comment>
<dbReference type="InParanoid" id="A0A2V0PBR2"/>
<protein>
    <submittedName>
        <fullName evidence="11">ABC transporter G family</fullName>
    </submittedName>
</protein>
<evidence type="ECO:0000313" key="12">
    <source>
        <dbReference type="Proteomes" id="UP000247498"/>
    </source>
</evidence>
<dbReference type="GO" id="GO:0140359">
    <property type="term" value="F:ABC-type transporter activity"/>
    <property type="evidence" value="ECO:0007669"/>
    <property type="project" value="InterPro"/>
</dbReference>
<feature type="transmembrane region" description="Helical" evidence="9">
    <location>
        <begin position="856"/>
        <end position="882"/>
    </location>
</feature>
<feature type="domain" description="ABC transporter" evidence="10">
    <location>
        <begin position="211"/>
        <end position="459"/>
    </location>
</feature>
<dbReference type="SMART" id="SM00382">
    <property type="entry name" value="AAA"/>
    <property type="match status" value="1"/>
</dbReference>
<dbReference type="Pfam" id="PF01061">
    <property type="entry name" value="ABC2_membrane"/>
    <property type="match status" value="1"/>
</dbReference>
<feature type="transmembrane region" description="Helical" evidence="9">
    <location>
        <begin position="673"/>
        <end position="696"/>
    </location>
</feature>
<keyword evidence="7 9" id="KW-0472">Membrane</keyword>
<evidence type="ECO:0000259" key="10">
    <source>
        <dbReference type="PROSITE" id="PS50893"/>
    </source>
</evidence>
<evidence type="ECO:0000256" key="5">
    <source>
        <dbReference type="ARBA" id="ARBA00022840"/>
    </source>
</evidence>
<dbReference type="Pfam" id="PF00005">
    <property type="entry name" value="ABC_tran"/>
    <property type="match status" value="1"/>
</dbReference>
<sequence>MATPAPPGADPAPPPAPVGPAPGQAPVLVATTGGELGQTAILGLWVPVLVGAHLFAGFWLYKAWRLNAPSPAKRVRRSSGGAAGSPKPSPWKQLQQAHWPGGKAGGAQSAGLPVTATAASSPIKSDAAPARAHGLVENDLIVEADMLDGGAPASDEPDAAAEADQARLLRALEAGGIGGGAGAGGGEHRIHHDNHGRVVAGPADYMATASLEWRGVGCSYAAAGGTKEVLVDVWGVAPSGEMQALLGPSGAGKSTLMDILAMRKSLGNLTGKLLVNGERATRRFVRMTAYVPQEDNFVPTMTTEETLGFYADIILPNDWSKQRRRERIAEVLAEVGLLHARATIVGGTLPGGLLMRGLSGGERKRLSVASGILAAPTFLFLDEPTSGLDSFAALTVMGYLKRLAREHGRVVISSIHQPRSAIWTMFDAVTLLANGRLMYHGPRDEMTTWFASLGYPYDHDLHGVASDWALDLVAIGFPKPPRFYGHTITTKEQLLAAAAAFKDQYLADMALASTESGSGDGLSGELSEGDAASPRPRAARVGCAALLARRAEGAADGDGGGGGEAEAAAPRYATSAWRQFKTLLWRELLAITRNPFDVAGRTLTFAWVGVFMGILSYGIASDAASLQPRMTLLHMVLCFYLLMPYISMGLYAADKKFVVADASSQLYRPLAYYLAKVCAITPFHIVTASVYGLMVYGMAGLRPGAGHIFKNGVINVLTHLIASQVLHASAVVAPNQDVAFMLSIVWTAVQMLLSGFFIDFKGVYLHWATYLRYLSTVYFGFQAVVSNEYEGVLLPCTGAGTADGGSISHWLGSALPNTSNAQRKQLEALFGRYARDGGCVFDPSGTLDHYNINRPYWLNAGVLMAYLVVMHFVTFGCMLLTVRRERR</sequence>
<keyword evidence="3 9" id="KW-0812">Transmembrane</keyword>
<proteinExistence type="predicted"/>
<dbReference type="InterPro" id="IPR003593">
    <property type="entry name" value="AAA+_ATPase"/>
</dbReference>
<evidence type="ECO:0000256" key="3">
    <source>
        <dbReference type="ARBA" id="ARBA00022692"/>
    </source>
</evidence>
<dbReference type="PROSITE" id="PS50893">
    <property type="entry name" value="ABC_TRANSPORTER_2"/>
    <property type="match status" value="1"/>
</dbReference>
<keyword evidence="4" id="KW-0547">Nucleotide-binding</keyword>
<keyword evidence="12" id="KW-1185">Reference proteome</keyword>